<protein>
    <recommendedName>
        <fullName evidence="2">Acb2/Tad1 hairpin domain-containing protein</fullName>
    </recommendedName>
</protein>
<dbReference type="GO" id="GO:0000166">
    <property type="term" value="F:nucleotide binding"/>
    <property type="evidence" value="ECO:0007669"/>
    <property type="project" value="UniProtKB-KW"/>
</dbReference>
<gene>
    <name evidence="3" type="primary">50</name>
    <name evidence="3" type="ORF">SEA_ARMAWEN_50</name>
</gene>
<dbReference type="InterPro" id="IPR056098">
    <property type="entry name" value="Acb2/Tad1_hairpin"/>
</dbReference>
<keyword evidence="1" id="KW-0547">Nucleotide-binding</keyword>
<evidence type="ECO:0000313" key="3">
    <source>
        <dbReference type="EMBL" id="AZV01812.1"/>
    </source>
</evidence>
<feature type="domain" description="Acb2/Tad1 hairpin" evidence="2">
    <location>
        <begin position="17"/>
        <end position="77"/>
    </location>
</feature>
<dbReference type="Pfam" id="PF24729">
    <property type="entry name" value="Acb2_Tad1_hairpin"/>
    <property type="match status" value="1"/>
</dbReference>
<evidence type="ECO:0000256" key="1">
    <source>
        <dbReference type="ARBA" id="ARBA00022741"/>
    </source>
</evidence>
<dbReference type="Proteomes" id="UP000286843">
    <property type="component" value="Segment"/>
</dbReference>
<name>A0A3Q9RAK7_9CAUD</name>
<accession>A0A3Q9RAK7</accession>
<sequence>MALGQGLRENDHDMDKRFGIAQDTPASEEQLEFQKEYRLAIANVAKLLNHEVQDGHEKSLAFTHLEEALMWGGKAIFAS</sequence>
<reference evidence="3 4" key="1">
    <citation type="submission" date="2018-12" db="EMBL/GenBank/DDBJ databases">
        <authorList>
            <person name="Coleman S.T."/>
            <person name="Adewumi O.M."/>
            <person name="Alachi P."/>
            <person name="Anderson S.J."/>
            <person name="Bakarey A.S."/>
            <person name="Beyer A.R."/>
            <person name="Biederman W.H."/>
            <person name="Bollivar D.W."/>
            <person name="Butela K.A."/>
            <person name="Byrum C.A."/>
            <person name="Collins D.P."/>
            <person name="Cresawn S.G."/>
            <person name="Dougan K.E."/>
            <person name="Duffy I."/>
            <person name="Eivazova E.R."/>
            <person name="Engstrom E.M."/>
            <person name="Fallest-Strobl P.C."/>
            <person name="Godde J.S."/>
            <person name="Lee J.S."/>
            <person name="Long J.A."/>
            <person name="Mastrapaolo M.D."/>
            <person name="Mathur V."/>
            <person name="Mesich B.L."/>
            <person name="Mitchell J.C."/>
            <person name="Moore R."/>
            <person name="Pandey S."/>
            <person name="Pollack M.J."/>
            <person name="Porter M.L."/>
            <person name="Reid N.M."/>
            <person name="Salvitti L.R."/>
            <person name="Sayre B.L."/>
            <person name="Schrock T.A."/>
            <person name="Sconiers W.B."/>
            <person name="Sheehy R."/>
            <person name="Shows K.H."/>
            <person name="Sprenkle A.B."/>
            <person name="Swerdlow S.J."/>
            <person name="Theoret J.R."/>
            <person name="Thompson K.M."/>
            <person name="Tibbetts T.J."/>
            <person name="Tigges M."/>
            <person name="Van A.R."/>
            <person name="Washington J.M."/>
            <person name="Windsor E.J."/>
            <person name="Garlena R.A."/>
            <person name="Russell D.A."/>
            <person name="Pope W.H."/>
            <person name="Jacobs-Sera D."/>
            <person name="Hatfull G.F."/>
        </authorList>
    </citation>
    <scope>NUCLEOTIDE SEQUENCE [LARGE SCALE GENOMIC DNA]</scope>
</reference>
<dbReference type="EMBL" id="MK308638">
    <property type="protein sequence ID" value="AZV01812.1"/>
    <property type="molecule type" value="Genomic_DNA"/>
</dbReference>
<evidence type="ECO:0000259" key="2">
    <source>
        <dbReference type="Pfam" id="PF24729"/>
    </source>
</evidence>
<organism evidence="3 4">
    <name type="scientific">Microbacterium phage ArMaWen</name>
    <dbReference type="NCBI Taxonomy" id="2500786"/>
    <lineage>
        <taxon>Viruses</taxon>
        <taxon>Duplodnaviria</taxon>
        <taxon>Heunggongvirae</taxon>
        <taxon>Uroviricota</taxon>
        <taxon>Caudoviricetes</taxon>
        <taxon>Eekayvirinae</taxon>
        <taxon>Tinytimothyvirus</taxon>
        <taxon>Tinytimothyvirus alex44</taxon>
    </lineage>
</organism>
<proteinExistence type="predicted"/>
<evidence type="ECO:0000313" key="4">
    <source>
        <dbReference type="Proteomes" id="UP000286843"/>
    </source>
</evidence>